<dbReference type="GO" id="GO:0005524">
    <property type="term" value="F:ATP binding"/>
    <property type="evidence" value="ECO:0007669"/>
    <property type="project" value="InterPro"/>
</dbReference>
<protein>
    <submittedName>
        <fullName evidence="5">DnaB helicase-like protein</fullName>
    </submittedName>
</protein>
<evidence type="ECO:0000256" key="2">
    <source>
        <dbReference type="ARBA" id="ARBA00023125"/>
    </source>
</evidence>
<keyword evidence="2" id="KW-0238">DNA-binding</keyword>
<dbReference type="GO" id="GO:0003677">
    <property type="term" value="F:DNA binding"/>
    <property type="evidence" value="ECO:0007669"/>
    <property type="project" value="UniProtKB-KW"/>
</dbReference>
<keyword evidence="6" id="KW-1185">Reference proteome</keyword>
<dbReference type="InterPro" id="IPR036185">
    <property type="entry name" value="DNA_heli_DnaB-like_N_sf"/>
</dbReference>
<feature type="domain" description="DNA helicase DnaB-like N-terminal" evidence="4">
    <location>
        <begin position="170"/>
        <end position="238"/>
    </location>
</feature>
<sequence>MSDLIMRAEQGILGALLADRDQALITEHLNTEDFGHPAHQAIYTAILDLQTAGYATEQVTATIVEMVDRPDVDAAWLQALAINAPGSDRLRAYTQIVIQAAFDRDIADFADPYLDAAALASNPEARDNLTRLGQALTVQADTFAPGSTIDPDRSVQVTSLTTVATAVELHREDAVIADLVQHPEQARAVAGWLTPEVFTTEQRRLTYEFAVSIAYDNDPIDAVILAWHVQRARDINNMYDHETRLPDPRNESEYAYLTRLEVTTVAVGTAVMVGHQLVFEHVTATLALSATTAAEHAIQATPAQRGEHHIGLEPPTTPTPTVDVRRIEL</sequence>
<gene>
    <name evidence="5" type="ORF">BDK92_2688</name>
</gene>
<comment type="caution">
    <text evidence="5">The sequence shown here is derived from an EMBL/GenBank/DDBJ whole genome shotgun (WGS) entry which is preliminary data.</text>
</comment>
<dbReference type="Proteomes" id="UP000277671">
    <property type="component" value="Unassembled WGS sequence"/>
</dbReference>
<keyword evidence="1" id="KW-0235">DNA replication</keyword>
<feature type="region of interest" description="Disordered" evidence="3">
    <location>
        <begin position="303"/>
        <end position="322"/>
    </location>
</feature>
<keyword evidence="5" id="KW-0547">Nucleotide-binding</keyword>
<feature type="domain" description="DNA helicase DnaB-like N-terminal" evidence="4">
    <location>
        <begin position="7"/>
        <end position="98"/>
    </location>
</feature>
<dbReference type="EMBL" id="RBKT01000001">
    <property type="protein sequence ID" value="RKR88371.1"/>
    <property type="molecule type" value="Genomic_DNA"/>
</dbReference>
<evidence type="ECO:0000256" key="1">
    <source>
        <dbReference type="ARBA" id="ARBA00022705"/>
    </source>
</evidence>
<dbReference type="OrthoDB" id="2970604at2"/>
<evidence type="ECO:0000313" key="6">
    <source>
        <dbReference type="Proteomes" id="UP000277671"/>
    </source>
</evidence>
<keyword evidence="5" id="KW-0347">Helicase</keyword>
<keyword evidence="5" id="KW-0378">Hydrolase</keyword>
<dbReference type="SUPFAM" id="SSF48024">
    <property type="entry name" value="N-terminal domain of DnaB helicase"/>
    <property type="match status" value="2"/>
</dbReference>
<proteinExistence type="predicted"/>
<keyword evidence="5" id="KW-0067">ATP-binding</keyword>
<name>A0A495JHW7_9ACTN</name>
<dbReference type="PANTHER" id="PTHR30153:SF2">
    <property type="entry name" value="REPLICATIVE DNA HELICASE"/>
    <property type="match status" value="1"/>
</dbReference>
<dbReference type="InterPro" id="IPR016136">
    <property type="entry name" value="DNA_helicase_N/primase_C"/>
</dbReference>
<dbReference type="GO" id="GO:0005829">
    <property type="term" value="C:cytosol"/>
    <property type="evidence" value="ECO:0007669"/>
    <property type="project" value="TreeGrafter"/>
</dbReference>
<evidence type="ECO:0000256" key="3">
    <source>
        <dbReference type="SAM" id="MobiDB-lite"/>
    </source>
</evidence>
<reference evidence="5 6" key="1">
    <citation type="submission" date="2018-10" db="EMBL/GenBank/DDBJ databases">
        <title>Sequencing the genomes of 1000 actinobacteria strains.</title>
        <authorList>
            <person name="Klenk H.-P."/>
        </authorList>
    </citation>
    <scope>NUCLEOTIDE SEQUENCE [LARGE SCALE GENOMIC DNA]</scope>
    <source>
        <strain evidence="5 6">DSM 45175</strain>
    </source>
</reference>
<dbReference type="GO" id="GO:0006260">
    <property type="term" value="P:DNA replication"/>
    <property type="evidence" value="ECO:0007669"/>
    <property type="project" value="UniProtKB-KW"/>
</dbReference>
<dbReference type="Pfam" id="PF00772">
    <property type="entry name" value="DnaB"/>
    <property type="match status" value="2"/>
</dbReference>
<dbReference type="Gene3D" id="1.10.860.10">
    <property type="entry name" value="DNAb Helicase, Chain A"/>
    <property type="match status" value="2"/>
</dbReference>
<evidence type="ECO:0000313" key="5">
    <source>
        <dbReference type="EMBL" id="RKR88371.1"/>
    </source>
</evidence>
<evidence type="ECO:0000259" key="4">
    <source>
        <dbReference type="Pfam" id="PF00772"/>
    </source>
</evidence>
<dbReference type="InterPro" id="IPR007693">
    <property type="entry name" value="DNA_helicase_DnaB-like_N"/>
</dbReference>
<dbReference type="GO" id="GO:0003678">
    <property type="term" value="F:DNA helicase activity"/>
    <property type="evidence" value="ECO:0007669"/>
    <property type="project" value="InterPro"/>
</dbReference>
<accession>A0A495JHW7</accession>
<dbReference type="AlphaFoldDB" id="A0A495JHW7"/>
<dbReference type="RefSeq" id="WP_121157000.1">
    <property type="nucleotide sequence ID" value="NZ_RBKT01000001.1"/>
</dbReference>
<organism evidence="5 6">
    <name type="scientific">Micromonospora pisi</name>
    <dbReference type="NCBI Taxonomy" id="589240"/>
    <lineage>
        <taxon>Bacteria</taxon>
        <taxon>Bacillati</taxon>
        <taxon>Actinomycetota</taxon>
        <taxon>Actinomycetes</taxon>
        <taxon>Micromonosporales</taxon>
        <taxon>Micromonosporaceae</taxon>
        <taxon>Micromonospora</taxon>
    </lineage>
</organism>
<dbReference type="PANTHER" id="PTHR30153">
    <property type="entry name" value="REPLICATIVE DNA HELICASE DNAB"/>
    <property type="match status" value="1"/>
</dbReference>